<evidence type="ECO:0000256" key="4">
    <source>
        <dbReference type="ARBA" id="ARBA00023004"/>
    </source>
</evidence>
<dbReference type="PANTHER" id="PTHR16557">
    <property type="entry name" value="ALKYLATED DNA REPAIR PROTEIN ALKB-RELATED"/>
    <property type="match status" value="1"/>
</dbReference>
<proteinExistence type="predicted"/>
<dbReference type="InterPro" id="IPR004574">
    <property type="entry name" value="Alkb"/>
</dbReference>
<name>A0A316GL93_9RHOB</name>
<sequence length="201" mass="21516">MTGAIDVGGVTVWPGWLSPEAQIAMAADIRAVVASAPLYAPETPCGRKMSVRMTAAGDYGWISDRRGYRYESRHPSGVAWPTIPASVLAVWEGLAGVARAPQCCLVNWYDEAARMGLHQDRDEADLTMPVVSISLGDDALFRVGGVVRGGKTQSIWLRSGDVAVLGGPARLAYHGIDRVRPGSSTLFPRGGRINLTLRVVD</sequence>
<evidence type="ECO:0000256" key="3">
    <source>
        <dbReference type="ARBA" id="ARBA00023002"/>
    </source>
</evidence>
<dbReference type="OrthoDB" id="9796932at2"/>
<dbReference type="GO" id="GO:0005737">
    <property type="term" value="C:cytoplasm"/>
    <property type="evidence" value="ECO:0007669"/>
    <property type="project" value="TreeGrafter"/>
</dbReference>
<dbReference type="Gene3D" id="2.60.120.590">
    <property type="entry name" value="Alpha-ketoglutarate-dependent dioxygenase AlkB-like"/>
    <property type="match status" value="1"/>
</dbReference>
<keyword evidence="3" id="KW-0560">Oxidoreductase</keyword>
<accession>A0A316GL93</accession>
<dbReference type="GO" id="GO:0035515">
    <property type="term" value="F:oxidative RNA demethylase activity"/>
    <property type="evidence" value="ECO:0007669"/>
    <property type="project" value="TreeGrafter"/>
</dbReference>
<feature type="binding site" evidence="6">
    <location>
        <position position="118"/>
    </location>
    <ligand>
        <name>Fe cation</name>
        <dbReference type="ChEBI" id="CHEBI:24875"/>
        <note>catalytic</note>
    </ligand>
</feature>
<dbReference type="InterPro" id="IPR037151">
    <property type="entry name" value="AlkB-like_sf"/>
</dbReference>
<dbReference type="AlphaFoldDB" id="A0A316GL93"/>
<dbReference type="PANTHER" id="PTHR16557:SF2">
    <property type="entry name" value="NUCLEIC ACID DIOXYGENASE ALKBH1"/>
    <property type="match status" value="1"/>
</dbReference>
<reference evidence="8 9" key="1">
    <citation type="submission" date="2018-05" db="EMBL/GenBank/DDBJ databases">
        <title>Genomic Encyclopedia of Type Strains, Phase IV (KMG-IV): sequencing the most valuable type-strain genomes for metagenomic binning, comparative biology and taxonomic classification.</title>
        <authorList>
            <person name="Goeker M."/>
        </authorList>
    </citation>
    <scope>NUCLEOTIDE SEQUENCE [LARGE SCALE GENOMIC DNA]</scope>
    <source>
        <strain evidence="8 9">DSM 16097</strain>
    </source>
</reference>
<comment type="caution">
    <text evidence="8">The sequence shown here is derived from an EMBL/GenBank/DDBJ whole genome shotgun (WGS) entry which is preliminary data.</text>
</comment>
<protein>
    <submittedName>
        <fullName evidence="8">DNA alkylation damage repair protein AlkB</fullName>
    </submittedName>
</protein>
<dbReference type="SUPFAM" id="SSF51197">
    <property type="entry name" value="Clavaminate synthase-like"/>
    <property type="match status" value="1"/>
</dbReference>
<dbReference type="PROSITE" id="PS51471">
    <property type="entry name" value="FE2OG_OXY"/>
    <property type="match status" value="1"/>
</dbReference>
<feature type="binding site" evidence="5">
    <location>
        <position position="61"/>
    </location>
    <ligand>
        <name>substrate</name>
    </ligand>
</feature>
<dbReference type="RefSeq" id="WP_109666628.1">
    <property type="nucleotide sequence ID" value="NZ_QGGW01000002.1"/>
</dbReference>
<feature type="binding site" evidence="5">
    <location>
        <position position="122"/>
    </location>
    <ligand>
        <name>substrate</name>
    </ligand>
</feature>
<organism evidence="8 9">
    <name type="scientific">Roseicyclus mahoneyensis</name>
    <dbReference type="NCBI Taxonomy" id="164332"/>
    <lineage>
        <taxon>Bacteria</taxon>
        <taxon>Pseudomonadati</taxon>
        <taxon>Pseudomonadota</taxon>
        <taxon>Alphaproteobacteria</taxon>
        <taxon>Rhodobacterales</taxon>
        <taxon>Roseobacteraceae</taxon>
        <taxon>Roseicyclus</taxon>
    </lineage>
</organism>
<evidence type="ECO:0000313" key="8">
    <source>
        <dbReference type="EMBL" id="PWK61602.1"/>
    </source>
</evidence>
<feature type="binding site" evidence="5">
    <location>
        <begin position="68"/>
        <end position="70"/>
    </location>
    <ligand>
        <name>substrate</name>
    </ligand>
</feature>
<evidence type="ECO:0000256" key="2">
    <source>
        <dbReference type="ARBA" id="ARBA00022964"/>
    </source>
</evidence>
<evidence type="ECO:0000256" key="5">
    <source>
        <dbReference type="PIRSR" id="PIRSR604574-1"/>
    </source>
</evidence>
<keyword evidence="9" id="KW-1185">Reference proteome</keyword>
<dbReference type="InterPro" id="IPR027450">
    <property type="entry name" value="AlkB-like"/>
</dbReference>
<dbReference type="GO" id="GO:0035516">
    <property type="term" value="F:broad specificity oxidative DNA demethylase activity"/>
    <property type="evidence" value="ECO:0007669"/>
    <property type="project" value="TreeGrafter"/>
</dbReference>
<dbReference type="Pfam" id="PF13532">
    <property type="entry name" value="2OG-FeII_Oxy_2"/>
    <property type="match status" value="1"/>
</dbReference>
<feature type="binding site" evidence="6">
    <location>
        <position position="120"/>
    </location>
    <ligand>
        <name>Fe cation</name>
        <dbReference type="ChEBI" id="CHEBI:24875"/>
        <note>catalytic</note>
    </ligand>
</feature>
<feature type="binding site" evidence="5">
    <location>
        <begin position="192"/>
        <end position="198"/>
    </location>
    <ligand>
        <name>2-oxoglutarate</name>
        <dbReference type="ChEBI" id="CHEBI:16810"/>
    </ligand>
</feature>
<dbReference type="InterPro" id="IPR005123">
    <property type="entry name" value="Oxoglu/Fe-dep_dioxygenase_dom"/>
</dbReference>
<evidence type="ECO:0000313" key="9">
    <source>
        <dbReference type="Proteomes" id="UP000245708"/>
    </source>
</evidence>
<feature type="binding site" evidence="6">
    <location>
        <position position="174"/>
    </location>
    <ligand>
        <name>Fe cation</name>
        <dbReference type="ChEBI" id="CHEBI:24875"/>
        <note>catalytic</note>
    </ligand>
</feature>
<dbReference type="EMBL" id="QGGW01000002">
    <property type="protein sequence ID" value="PWK61602.1"/>
    <property type="molecule type" value="Genomic_DNA"/>
</dbReference>
<dbReference type="GO" id="GO:0035513">
    <property type="term" value="P:oxidative RNA demethylation"/>
    <property type="evidence" value="ECO:0007669"/>
    <property type="project" value="TreeGrafter"/>
</dbReference>
<feature type="binding site" evidence="5">
    <location>
        <begin position="107"/>
        <end position="109"/>
    </location>
    <ligand>
        <name>2-oxoglutarate</name>
        <dbReference type="ChEBI" id="CHEBI:16810"/>
    </ligand>
</feature>
<keyword evidence="4 6" id="KW-0408">Iron</keyword>
<evidence type="ECO:0000259" key="7">
    <source>
        <dbReference type="PROSITE" id="PS51471"/>
    </source>
</evidence>
<dbReference type="GO" id="GO:0008198">
    <property type="term" value="F:ferrous iron binding"/>
    <property type="evidence" value="ECO:0007669"/>
    <property type="project" value="TreeGrafter"/>
</dbReference>
<evidence type="ECO:0000256" key="1">
    <source>
        <dbReference type="ARBA" id="ARBA00022723"/>
    </source>
</evidence>
<keyword evidence="2" id="KW-0223">Dioxygenase</keyword>
<feature type="binding site" evidence="5">
    <location>
        <position position="148"/>
    </location>
    <ligand>
        <name>substrate</name>
    </ligand>
</feature>
<keyword evidence="1 6" id="KW-0479">Metal-binding</keyword>
<comment type="cofactor">
    <cofactor evidence="6">
        <name>Fe(2+)</name>
        <dbReference type="ChEBI" id="CHEBI:29033"/>
    </cofactor>
    <text evidence="6">Binds 1 Fe(2+) ion per subunit.</text>
</comment>
<dbReference type="Proteomes" id="UP000245708">
    <property type="component" value="Unassembled WGS sequence"/>
</dbReference>
<feature type="domain" description="Fe2OG dioxygenase" evidence="7">
    <location>
        <begin position="100"/>
        <end position="201"/>
    </location>
</feature>
<gene>
    <name evidence="8" type="ORF">C7455_102291</name>
</gene>
<evidence type="ECO:0000256" key="6">
    <source>
        <dbReference type="PIRSR" id="PIRSR604574-2"/>
    </source>
</evidence>